<accession>A0A0P1B558</accession>
<dbReference type="EMBL" id="CCYD01003042">
    <property type="protein sequence ID" value="CEG48794.1"/>
    <property type="molecule type" value="Genomic_DNA"/>
</dbReference>
<organism evidence="3 4">
    <name type="scientific">Plasmopara halstedii</name>
    <name type="common">Downy mildew of sunflower</name>
    <dbReference type="NCBI Taxonomy" id="4781"/>
    <lineage>
        <taxon>Eukaryota</taxon>
        <taxon>Sar</taxon>
        <taxon>Stramenopiles</taxon>
        <taxon>Oomycota</taxon>
        <taxon>Peronosporomycetes</taxon>
        <taxon>Peronosporales</taxon>
        <taxon>Peronosporaceae</taxon>
        <taxon>Plasmopara</taxon>
    </lineage>
</organism>
<dbReference type="SUPFAM" id="SSF51045">
    <property type="entry name" value="WW domain"/>
    <property type="match status" value="1"/>
</dbReference>
<keyword evidence="4" id="KW-1185">Reference proteome</keyword>
<dbReference type="PANTHER" id="PTHR42927:SF1">
    <property type="entry name" value="HELICASE SUPERFAMILY 1 AND 2 DOMAIN-CONTAINING PROTEIN"/>
    <property type="match status" value="1"/>
</dbReference>
<dbReference type="AlphaFoldDB" id="A0A0P1B558"/>
<name>A0A0P1B558_PLAHL</name>
<dbReference type="CDD" id="cd00201">
    <property type="entry name" value="WW"/>
    <property type="match status" value="1"/>
</dbReference>
<feature type="domain" description="Helicase ATP-binding" evidence="2">
    <location>
        <begin position="132"/>
        <end position="337"/>
    </location>
</feature>
<dbReference type="PROSITE" id="PS50020">
    <property type="entry name" value="WW_DOMAIN_2"/>
    <property type="match status" value="1"/>
</dbReference>
<dbReference type="PANTHER" id="PTHR42927">
    <property type="entry name" value="HELICASE SUPERFAMILY 1 AND 2 DOMAIN-CONTAINING PROTEIN"/>
    <property type="match status" value="1"/>
</dbReference>
<dbReference type="Proteomes" id="UP000054928">
    <property type="component" value="Unassembled WGS sequence"/>
</dbReference>
<dbReference type="InterPro" id="IPR014001">
    <property type="entry name" value="Helicase_ATP-bd"/>
</dbReference>
<dbReference type="InterPro" id="IPR027417">
    <property type="entry name" value="P-loop_NTPase"/>
</dbReference>
<dbReference type="Pfam" id="PF18766">
    <property type="entry name" value="SWI2_SNF2"/>
    <property type="match status" value="1"/>
</dbReference>
<dbReference type="InterPro" id="IPR036020">
    <property type="entry name" value="WW_dom_sf"/>
</dbReference>
<dbReference type="STRING" id="4781.A0A0P1B558"/>
<dbReference type="InterPro" id="IPR055180">
    <property type="entry name" value="HsdR_RecA-like_helicase_dom_2"/>
</dbReference>
<dbReference type="Gene3D" id="3.40.50.300">
    <property type="entry name" value="P-loop containing nucleotide triphosphate hydrolases"/>
    <property type="match status" value="2"/>
</dbReference>
<dbReference type="InterPro" id="IPR040980">
    <property type="entry name" value="SWI2_SNF2"/>
</dbReference>
<dbReference type="InterPro" id="IPR001202">
    <property type="entry name" value="WW_dom"/>
</dbReference>
<dbReference type="Pfam" id="PF22679">
    <property type="entry name" value="T1R_D3-like"/>
    <property type="match status" value="1"/>
</dbReference>
<dbReference type="GeneID" id="36401650"/>
<proteinExistence type="predicted"/>
<sequence length="794" mass="89988">MATVPLPPEWIVRVSRSKGKLYYYHIPTKKVQWSRPTLEEVHAANAAQDQSNKTVDRDGNIKRQKLDISDDTSVVKHKTSVFQALIAAAMRVGTSYLSHRTKKTLEFTPWPHQLAAVENIITAIQTRMVSAKAMPTKTECFLLQHSTGAGKTLTISALTHQLLLVKDAVSMQFHTVLVMLDRVKLDEQVGDAVEMYLRRNGIDEVLRAESIKHLAKVLDETTMQSPQRVIITTTHKLGLLMKDNVMLTRLLYRRSNHTVNASTIDDKAETKNIYQRVAIITDEAHRSHSSSTRNAIETVLQAGTGIRTQLTFIGFTATPNNVALELFGSQTEDAFSRPFHCYPISAATADGRIMNVLEDYTCVSCNVETCVFPQQINELLDKNLGARRRLLDHASNDVAVLKAKALIMMADFETMKQKNPRIKCMIVVRSRDDVVRFYKMITAFVFKRKLGWNCYAAFSGSVMLTDKSVTEQTLNQQSVTLAVSDIVIVCDKLDTGYNEPLLACMYVDRYFRASTHTVQLLSRLNRRHKHKPSVRVLDFANHPAQVRRNFSDFWREKKLLVSATAIDVVVEKENVVTAVTILCDYLSELCACPVDIKDIRVFVKERVLLLERDAFQQVLDALRCADIAYKRLEQTSCADYFDFIAPFSYCLLHEIRKETESHIVTVEADVELSLNDVMSKMSARVQSYCKSFSGALYPQSLQDRLECGVIYQKMVSCLLQFGELEYYEAFLALNADRNKRQTLNSCAATQVVEASSKFTVPSEFTEGPQKIEESRLTAQIRALRHDFIKVMHDT</sequence>
<evidence type="ECO:0000313" key="3">
    <source>
        <dbReference type="EMBL" id="CEG48794.1"/>
    </source>
</evidence>
<dbReference type="OMA" id="CMIVVRS"/>
<feature type="domain" description="WW" evidence="1">
    <location>
        <begin position="4"/>
        <end position="38"/>
    </location>
</feature>
<dbReference type="SMART" id="SM00456">
    <property type="entry name" value="WW"/>
    <property type="match status" value="1"/>
</dbReference>
<dbReference type="SUPFAM" id="SSF52540">
    <property type="entry name" value="P-loop containing nucleoside triphosphate hydrolases"/>
    <property type="match status" value="2"/>
</dbReference>
<evidence type="ECO:0000313" key="4">
    <source>
        <dbReference type="Proteomes" id="UP000054928"/>
    </source>
</evidence>
<dbReference type="RefSeq" id="XP_024585163.1">
    <property type="nucleotide sequence ID" value="XM_024719911.1"/>
</dbReference>
<dbReference type="OrthoDB" id="2419400at2759"/>
<dbReference type="SMART" id="SM00487">
    <property type="entry name" value="DEXDc"/>
    <property type="match status" value="1"/>
</dbReference>
<dbReference type="PROSITE" id="PS51192">
    <property type="entry name" value="HELICASE_ATP_BIND_1"/>
    <property type="match status" value="1"/>
</dbReference>
<protein>
    <submittedName>
        <fullName evidence="3">Uncharacterized protein</fullName>
    </submittedName>
</protein>
<reference evidence="4" key="1">
    <citation type="submission" date="2014-09" db="EMBL/GenBank/DDBJ databases">
        <authorList>
            <person name="Sharma Rahul"/>
            <person name="Thines Marco"/>
        </authorList>
    </citation>
    <scope>NUCLEOTIDE SEQUENCE [LARGE SCALE GENOMIC DNA]</scope>
</reference>
<evidence type="ECO:0000259" key="2">
    <source>
        <dbReference type="PROSITE" id="PS51192"/>
    </source>
</evidence>
<evidence type="ECO:0000259" key="1">
    <source>
        <dbReference type="PROSITE" id="PS50020"/>
    </source>
</evidence>
<dbReference type="Pfam" id="PF00397">
    <property type="entry name" value="WW"/>
    <property type="match status" value="1"/>
</dbReference>
<dbReference type="Gene3D" id="2.20.70.10">
    <property type="match status" value="1"/>
</dbReference>